<organism evidence="1 2">
    <name type="scientific">Orbilia oligospora</name>
    <name type="common">Nematode-trapping fungus</name>
    <name type="synonym">Arthrobotrys oligospora</name>
    <dbReference type="NCBI Taxonomy" id="2813651"/>
    <lineage>
        <taxon>Eukaryota</taxon>
        <taxon>Fungi</taxon>
        <taxon>Dikarya</taxon>
        <taxon>Ascomycota</taxon>
        <taxon>Pezizomycotina</taxon>
        <taxon>Orbiliomycetes</taxon>
        <taxon>Orbiliales</taxon>
        <taxon>Orbiliaceae</taxon>
        <taxon>Orbilia</taxon>
    </lineage>
</organism>
<evidence type="ECO:0000313" key="2">
    <source>
        <dbReference type="Proteomes" id="UP000475325"/>
    </source>
</evidence>
<comment type="caution">
    <text evidence="1">The sequence shown here is derived from an EMBL/GenBank/DDBJ whole genome shotgun (WGS) entry which is preliminary data.</text>
</comment>
<name>A0A7C8JE07_ORBOL</name>
<dbReference type="AlphaFoldDB" id="A0A7C8JE07"/>
<sequence length="219" mass="24377">MWLELLESFLGVEGNPNPFDTSEGSITIVDLTCPFVDSETACVLFSICLDLFCSTLSTTGKIVALGEAHKFMSQSASSQQFANSVIQNIRLQRHLGVCTVISTQDPHIHPELLELSSFIVMHRFDSPRWFGTLRKHVGFYSTTEFGNSAEDRETDKNVANAFEQIMCLNAGQALVYYPRLMTVDHRGDFEKIVVLGAKLIKVQVRKRLTLDGGVTKTAL</sequence>
<evidence type="ECO:0008006" key="3">
    <source>
        <dbReference type="Google" id="ProtNLM"/>
    </source>
</evidence>
<gene>
    <name evidence="1" type="ORF">TWF102_000246</name>
</gene>
<dbReference type="Gene3D" id="3.40.50.300">
    <property type="entry name" value="P-loop containing nucleotide triphosphate hydrolases"/>
    <property type="match status" value="1"/>
</dbReference>
<proteinExistence type="predicted"/>
<reference evidence="1 2" key="1">
    <citation type="submission" date="2019-06" db="EMBL/GenBank/DDBJ databases">
        <authorList>
            <person name="Palmer J.M."/>
        </authorList>
    </citation>
    <scope>NUCLEOTIDE SEQUENCE [LARGE SCALE GENOMIC DNA]</scope>
    <source>
        <strain evidence="1 2">TWF102</strain>
    </source>
</reference>
<dbReference type="Proteomes" id="UP000475325">
    <property type="component" value="Unassembled WGS sequence"/>
</dbReference>
<dbReference type="EMBL" id="WIQW01000001">
    <property type="protein sequence ID" value="KAF3113591.1"/>
    <property type="molecule type" value="Genomic_DNA"/>
</dbReference>
<accession>A0A7C8JE07</accession>
<evidence type="ECO:0000313" key="1">
    <source>
        <dbReference type="EMBL" id="KAF3113591.1"/>
    </source>
</evidence>
<protein>
    <recommendedName>
        <fullName evidence="3">Zona occludens toxin N-terminal domain-containing protein</fullName>
    </recommendedName>
</protein>
<dbReference type="InterPro" id="IPR027417">
    <property type="entry name" value="P-loop_NTPase"/>
</dbReference>